<accession>A0A918CMK3</accession>
<evidence type="ECO:0000313" key="2">
    <source>
        <dbReference type="Proteomes" id="UP000603865"/>
    </source>
</evidence>
<name>A0A918CMK3_9DEIO</name>
<dbReference type="AlphaFoldDB" id="A0A918CMK3"/>
<reference evidence="1" key="2">
    <citation type="submission" date="2020-09" db="EMBL/GenBank/DDBJ databases">
        <authorList>
            <person name="Sun Q."/>
            <person name="Ohkuma M."/>
        </authorList>
    </citation>
    <scope>NUCLEOTIDE SEQUENCE</scope>
    <source>
        <strain evidence="1">JCM 31311</strain>
    </source>
</reference>
<protein>
    <submittedName>
        <fullName evidence="1">Uncharacterized protein</fullName>
    </submittedName>
</protein>
<gene>
    <name evidence="1" type="ORF">GCM10008957_45290</name>
</gene>
<proteinExistence type="predicted"/>
<evidence type="ECO:0000313" key="1">
    <source>
        <dbReference type="EMBL" id="GGR29234.1"/>
    </source>
</evidence>
<dbReference type="Proteomes" id="UP000603865">
    <property type="component" value="Unassembled WGS sequence"/>
</dbReference>
<keyword evidence="2" id="KW-1185">Reference proteome</keyword>
<sequence length="70" mass="7935">MAWDVKPCILVVKPIKPESYGSIDSGGYRKAVSILKIEIYKSTFFEIFNILFILISSFDNAKRVSMTSMP</sequence>
<reference evidence="1" key="1">
    <citation type="journal article" date="2014" name="Int. J. Syst. Evol. Microbiol.">
        <title>Complete genome sequence of Corynebacterium casei LMG S-19264T (=DSM 44701T), isolated from a smear-ripened cheese.</title>
        <authorList>
            <consortium name="US DOE Joint Genome Institute (JGI-PGF)"/>
            <person name="Walter F."/>
            <person name="Albersmeier A."/>
            <person name="Kalinowski J."/>
            <person name="Ruckert C."/>
        </authorList>
    </citation>
    <scope>NUCLEOTIDE SEQUENCE</scope>
    <source>
        <strain evidence="1">JCM 31311</strain>
    </source>
</reference>
<comment type="caution">
    <text evidence="1">The sequence shown here is derived from an EMBL/GenBank/DDBJ whole genome shotgun (WGS) entry which is preliminary data.</text>
</comment>
<dbReference type="EMBL" id="BMQL01000046">
    <property type="protein sequence ID" value="GGR29234.1"/>
    <property type="molecule type" value="Genomic_DNA"/>
</dbReference>
<organism evidence="1 2">
    <name type="scientific">Deinococcus ruber</name>
    <dbReference type="NCBI Taxonomy" id="1848197"/>
    <lineage>
        <taxon>Bacteria</taxon>
        <taxon>Thermotogati</taxon>
        <taxon>Deinococcota</taxon>
        <taxon>Deinococci</taxon>
        <taxon>Deinococcales</taxon>
        <taxon>Deinococcaceae</taxon>
        <taxon>Deinococcus</taxon>
    </lineage>
</organism>